<comment type="caution">
    <text evidence="2">The sequence shown here is derived from an EMBL/GenBank/DDBJ whole genome shotgun (WGS) entry which is preliminary data.</text>
</comment>
<proteinExistence type="predicted"/>
<feature type="signal peptide" evidence="1">
    <location>
        <begin position="1"/>
        <end position="19"/>
    </location>
</feature>
<reference evidence="2 3" key="1">
    <citation type="submission" date="2016-04" db="EMBL/GenBank/DDBJ databases">
        <title>Draft genome sequence of freshwater magnetotactic bacteria Magnetospirillum marisnigri SP-1 and Magnetospirillum moscoviense BB-1.</title>
        <authorList>
            <person name="Koziaeva V."/>
            <person name="Dziuba M.V."/>
            <person name="Ivanov T.M."/>
            <person name="Kuznetsov B."/>
            <person name="Grouzdev D.S."/>
        </authorList>
    </citation>
    <scope>NUCLEOTIDE SEQUENCE [LARGE SCALE GENOMIC DNA]</scope>
    <source>
        <strain evidence="2 3">SP-1</strain>
    </source>
</reference>
<dbReference type="Proteomes" id="UP000078428">
    <property type="component" value="Unassembled WGS sequence"/>
</dbReference>
<sequence>MRRLLALALLLLVSACYQVDGDVVPLSSSVRVEGVRDGLYRRPDGVEVRVHWNEADKVYDVVAPGSEQGRGGTARAQRVASGLYLVQYMDVTRLALLARMDGSDMVLMAPNKDAEPRLLKAHGLGLKPGPINGLLGSGGMARNFFKDLAASGDFAEGGRMTFVK</sequence>
<dbReference type="RefSeq" id="WP_068492502.1">
    <property type="nucleotide sequence ID" value="NZ_LWQT01000055.1"/>
</dbReference>
<keyword evidence="1" id="KW-0732">Signal</keyword>
<dbReference type="OrthoDB" id="7346624at2"/>
<dbReference type="EMBL" id="LWQT01000055">
    <property type="protein sequence ID" value="OAN50182.1"/>
    <property type="molecule type" value="Genomic_DNA"/>
</dbReference>
<accession>A0A178MN35</accession>
<organism evidence="2 3">
    <name type="scientific">Paramagnetospirillum marisnigri</name>
    <dbReference type="NCBI Taxonomy" id="1285242"/>
    <lineage>
        <taxon>Bacteria</taxon>
        <taxon>Pseudomonadati</taxon>
        <taxon>Pseudomonadota</taxon>
        <taxon>Alphaproteobacteria</taxon>
        <taxon>Rhodospirillales</taxon>
        <taxon>Magnetospirillaceae</taxon>
        <taxon>Paramagnetospirillum</taxon>
    </lineage>
</organism>
<gene>
    <name evidence="2" type="ORF">A6A04_01870</name>
</gene>
<dbReference type="AlphaFoldDB" id="A0A178MN35"/>
<evidence type="ECO:0008006" key="4">
    <source>
        <dbReference type="Google" id="ProtNLM"/>
    </source>
</evidence>
<evidence type="ECO:0000313" key="2">
    <source>
        <dbReference type="EMBL" id="OAN50182.1"/>
    </source>
</evidence>
<feature type="chain" id="PRO_5008092081" description="DUF2846 domain-containing protein" evidence="1">
    <location>
        <begin position="20"/>
        <end position="164"/>
    </location>
</feature>
<evidence type="ECO:0000256" key="1">
    <source>
        <dbReference type="SAM" id="SignalP"/>
    </source>
</evidence>
<dbReference type="PROSITE" id="PS51257">
    <property type="entry name" value="PROKAR_LIPOPROTEIN"/>
    <property type="match status" value="1"/>
</dbReference>
<protein>
    <recommendedName>
        <fullName evidence="4">DUF2846 domain-containing protein</fullName>
    </recommendedName>
</protein>
<keyword evidence="3" id="KW-1185">Reference proteome</keyword>
<name>A0A178MN35_9PROT</name>
<evidence type="ECO:0000313" key="3">
    <source>
        <dbReference type="Proteomes" id="UP000078428"/>
    </source>
</evidence>